<organism evidence="3 4">
    <name type="scientific">Paenibacillus shirakamiensis</name>
    <dbReference type="NCBI Taxonomy" id="1265935"/>
    <lineage>
        <taxon>Bacteria</taxon>
        <taxon>Bacillati</taxon>
        <taxon>Bacillota</taxon>
        <taxon>Bacilli</taxon>
        <taxon>Bacillales</taxon>
        <taxon>Paenibacillaceae</taxon>
        <taxon>Paenibacillus</taxon>
    </lineage>
</organism>
<dbReference type="RefSeq" id="WP_209858184.1">
    <property type="nucleotide sequence ID" value="NZ_JAGGLD010000001.1"/>
</dbReference>
<feature type="transmembrane region" description="Helical" evidence="1">
    <location>
        <begin position="41"/>
        <end position="61"/>
    </location>
</feature>
<keyword evidence="4" id="KW-1185">Reference proteome</keyword>
<feature type="transmembrane region" description="Helical" evidence="1">
    <location>
        <begin position="7"/>
        <end position="26"/>
    </location>
</feature>
<sequence>MEALYWGCLIGGVMFALVSVLVGDVISDVLGGLLDFLSLDILKPMILAGSITGFGGAGILFHKYFNMSWGVEFILSMLIAVALGILVYYSYVKPMENSENSSGYSNTDLPGKIGEVTIPLPAIGYGEVMITMISGNTLHIASSCDQTAIMVGSRVVVVDVKEGVVQVAAF</sequence>
<evidence type="ECO:0000313" key="4">
    <source>
        <dbReference type="Proteomes" id="UP001519288"/>
    </source>
</evidence>
<reference evidence="3 4" key="1">
    <citation type="submission" date="2021-03" db="EMBL/GenBank/DDBJ databases">
        <title>Genomic Encyclopedia of Type Strains, Phase IV (KMG-IV): sequencing the most valuable type-strain genomes for metagenomic binning, comparative biology and taxonomic classification.</title>
        <authorList>
            <person name="Goeker M."/>
        </authorList>
    </citation>
    <scope>NUCLEOTIDE SEQUENCE [LARGE SCALE GENOMIC DNA]</scope>
    <source>
        <strain evidence="3 4">DSM 26806</strain>
    </source>
</reference>
<dbReference type="Proteomes" id="UP001519288">
    <property type="component" value="Unassembled WGS sequence"/>
</dbReference>
<dbReference type="InterPro" id="IPR058653">
    <property type="entry name" value="NfeD2_TM"/>
</dbReference>
<dbReference type="GO" id="GO:0008233">
    <property type="term" value="F:peptidase activity"/>
    <property type="evidence" value="ECO:0007669"/>
    <property type="project" value="UniProtKB-KW"/>
</dbReference>
<evidence type="ECO:0000259" key="2">
    <source>
        <dbReference type="Pfam" id="PF25842"/>
    </source>
</evidence>
<dbReference type="Gene3D" id="2.40.50.140">
    <property type="entry name" value="Nucleic acid-binding proteins"/>
    <property type="match status" value="1"/>
</dbReference>
<dbReference type="InterPro" id="IPR012340">
    <property type="entry name" value="NA-bd_OB-fold"/>
</dbReference>
<name>A0ABS4JD65_9BACL</name>
<dbReference type="EMBL" id="JAGGLD010000001">
    <property type="protein sequence ID" value="MBP1999051.1"/>
    <property type="molecule type" value="Genomic_DNA"/>
</dbReference>
<keyword evidence="3" id="KW-0378">Hydrolase</keyword>
<proteinExistence type="predicted"/>
<keyword evidence="3" id="KW-0645">Protease</keyword>
<evidence type="ECO:0000313" key="3">
    <source>
        <dbReference type="EMBL" id="MBP1999051.1"/>
    </source>
</evidence>
<dbReference type="GO" id="GO:0006508">
    <property type="term" value="P:proteolysis"/>
    <property type="evidence" value="ECO:0007669"/>
    <property type="project" value="UniProtKB-KW"/>
</dbReference>
<keyword evidence="1" id="KW-1133">Transmembrane helix</keyword>
<protein>
    <submittedName>
        <fullName evidence="3">Membrane protein implicated in regulation of membrane protease activity</fullName>
    </submittedName>
</protein>
<feature type="domain" description="Membrane protein NfeD2 N-terminal transmembrane" evidence="2">
    <location>
        <begin position="1"/>
        <end position="100"/>
    </location>
</feature>
<evidence type="ECO:0000256" key="1">
    <source>
        <dbReference type="SAM" id="Phobius"/>
    </source>
</evidence>
<dbReference type="Pfam" id="PF25842">
    <property type="entry name" value="NfeD_TM"/>
    <property type="match status" value="1"/>
</dbReference>
<comment type="caution">
    <text evidence="3">The sequence shown here is derived from an EMBL/GenBank/DDBJ whole genome shotgun (WGS) entry which is preliminary data.</text>
</comment>
<feature type="transmembrane region" description="Helical" evidence="1">
    <location>
        <begin position="73"/>
        <end position="91"/>
    </location>
</feature>
<keyword evidence="1" id="KW-0472">Membrane</keyword>
<accession>A0ABS4JD65</accession>
<gene>
    <name evidence="3" type="ORF">J2Z69_000070</name>
</gene>
<keyword evidence="1" id="KW-0812">Transmembrane</keyword>